<dbReference type="InterPro" id="IPR007527">
    <property type="entry name" value="Znf_SWIM"/>
</dbReference>
<evidence type="ECO:0000313" key="6">
    <source>
        <dbReference type="EMBL" id="KAG2953832.1"/>
    </source>
</evidence>
<reference evidence="6" key="2">
    <citation type="submission" date="2018-10" db="EMBL/GenBank/DDBJ databases">
        <title>Effector identification in a new, highly contiguous assembly of the strawberry crown rot pathogen Phytophthora cactorum.</title>
        <authorList>
            <person name="Armitage A.D."/>
            <person name="Nellist C.F."/>
            <person name="Bates H."/>
            <person name="Vickerstaff R.J."/>
            <person name="Harrison R.J."/>
        </authorList>
    </citation>
    <scope>NUCLEOTIDE SEQUENCE</scope>
    <source>
        <strain evidence="6">4040</strain>
    </source>
</reference>
<dbReference type="VEuPathDB" id="FungiDB:PC110_g2554"/>
<dbReference type="PROSITE" id="PS50966">
    <property type="entry name" value="ZF_SWIM"/>
    <property type="match status" value="1"/>
</dbReference>
<dbReference type="Proteomes" id="UP000736787">
    <property type="component" value="Unassembled WGS sequence"/>
</dbReference>
<dbReference type="Pfam" id="PF04434">
    <property type="entry name" value="SWIM"/>
    <property type="match status" value="1"/>
</dbReference>
<dbReference type="InterPro" id="IPR006564">
    <property type="entry name" value="Znf_PMZ"/>
</dbReference>
<keyword evidence="8" id="KW-1185">Reference proteome</keyword>
<dbReference type="AlphaFoldDB" id="A0A329SZZ5"/>
<dbReference type="OrthoDB" id="70214at2759"/>
<dbReference type="SMART" id="SM00575">
    <property type="entry name" value="ZnF_PMZ"/>
    <property type="match status" value="1"/>
</dbReference>
<keyword evidence="2 4" id="KW-0863">Zinc-finger</keyword>
<keyword evidence="1" id="KW-0479">Metal-binding</keyword>
<evidence type="ECO:0000259" key="5">
    <source>
        <dbReference type="PROSITE" id="PS50966"/>
    </source>
</evidence>
<evidence type="ECO:0000256" key="2">
    <source>
        <dbReference type="ARBA" id="ARBA00022771"/>
    </source>
</evidence>
<dbReference type="EMBL" id="RCMK01000021">
    <property type="protein sequence ID" value="KAG2953832.1"/>
    <property type="molecule type" value="Genomic_DNA"/>
</dbReference>
<dbReference type="GO" id="GO:0008270">
    <property type="term" value="F:zinc ion binding"/>
    <property type="evidence" value="ECO:0007669"/>
    <property type="project" value="UniProtKB-KW"/>
</dbReference>
<reference evidence="7 8" key="1">
    <citation type="submission" date="2018-01" db="EMBL/GenBank/DDBJ databases">
        <title>Draft genome of the strawberry crown rot pathogen Phytophthora cactorum.</title>
        <authorList>
            <person name="Armitage A.D."/>
            <person name="Lysoe E."/>
            <person name="Nellist C.F."/>
            <person name="Harrison R.J."/>
            <person name="Brurberg M.B."/>
        </authorList>
    </citation>
    <scope>NUCLEOTIDE SEQUENCE [LARGE SCALE GENOMIC DNA]</scope>
    <source>
        <strain evidence="7 8">10300</strain>
    </source>
</reference>
<feature type="domain" description="SWIM-type" evidence="5">
    <location>
        <begin position="31"/>
        <end position="76"/>
    </location>
</feature>
<name>A0A329SZZ5_9STRA</name>
<dbReference type="Proteomes" id="UP000251314">
    <property type="component" value="Unassembled WGS sequence"/>
</dbReference>
<evidence type="ECO:0000256" key="4">
    <source>
        <dbReference type="PROSITE-ProRule" id="PRU00325"/>
    </source>
</evidence>
<comment type="caution">
    <text evidence="7">The sequence shown here is derived from an EMBL/GenBank/DDBJ whole genome shotgun (WGS) entry which is preliminary data.</text>
</comment>
<evidence type="ECO:0000313" key="8">
    <source>
        <dbReference type="Proteomes" id="UP000251314"/>
    </source>
</evidence>
<sequence length="127" mass="14243">MEGTSAPWVVARVKTLTVAARKRFVSPSSEYVVEVMRSFDNSYAVVNVQERTCSCGRWQEMQFPCIHACAAILFRRKDLLNYVSAYYSVVKLQAAFEGITLPVDFNTITNDDRSMASAWTPQSCSVA</sequence>
<dbReference type="EMBL" id="MJFZ01000034">
    <property type="protein sequence ID" value="RAW41212.1"/>
    <property type="molecule type" value="Genomic_DNA"/>
</dbReference>
<keyword evidence="3" id="KW-0862">Zinc</keyword>
<accession>A0A329SZZ5</accession>
<gene>
    <name evidence="7" type="ORF">PC110_g2554</name>
    <name evidence="6" type="ORF">PC117_g1721</name>
</gene>
<organism evidence="7 8">
    <name type="scientific">Phytophthora cactorum</name>
    <dbReference type="NCBI Taxonomy" id="29920"/>
    <lineage>
        <taxon>Eukaryota</taxon>
        <taxon>Sar</taxon>
        <taxon>Stramenopiles</taxon>
        <taxon>Oomycota</taxon>
        <taxon>Peronosporomycetes</taxon>
        <taxon>Peronosporales</taxon>
        <taxon>Peronosporaceae</taxon>
        <taxon>Phytophthora</taxon>
    </lineage>
</organism>
<evidence type="ECO:0000256" key="1">
    <source>
        <dbReference type="ARBA" id="ARBA00022723"/>
    </source>
</evidence>
<dbReference type="STRING" id="29920.A0A329SZZ5"/>
<evidence type="ECO:0000313" key="7">
    <source>
        <dbReference type="EMBL" id="RAW41212.1"/>
    </source>
</evidence>
<evidence type="ECO:0000256" key="3">
    <source>
        <dbReference type="ARBA" id="ARBA00022833"/>
    </source>
</evidence>
<protein>
    <recommendedName>
        <fullName evidence="5">SWIM-type domain-containing protein</fullName>
    </recommendedName>
</protein>
<proteinExistence type="predicted"/>